<organism evidence="1 2">
    <name type="scientific">Asticcacaulis excentricus</name>
    <dbReference type="NCBI Taxonomy" id="78587"/>
    <lineage>
        <taxon>Bacteria</taxon>
        <taxon>Pseudomonadati</taxon>
        <taxon>Pseudomonadota</taxon>
        <taxon>Alphaproteobacteria</taxon>
        <taxon>Caulobacterales</taxon>
        <taxon>Caulobacteraceae</taxon>
        <taxon>Asticcacaulis</taxon>
    </lineage>
</organism>
<dbReference type="EMBL" id="AP018828">
    <property type="protein sequence ID" value="BBF81862.1"/>
    <property type="molecule type" value="Genomic_DNA"/>
</dbReference>
<evidence type="ECO:0000313" key="2">
    <source>
        <dbReference type="Proteomes" id="UP000278756"/>
    </source>
</evidence>
<accession>A0A3G9G3E4</accession>
<dbReference type="Proteomes" id="UP000278756">
    <property type="component" value="Chromosome 2"/>
</dbReference>
<dbReference type="AlphaFoldDB" id="A0A3G9G3E4"/>
<gene>
    <name evidence="1" type="ORF">EM6_2470</name>
</gene>
<sequence>MNGQRRPDILKGILTELGKIAAGVRDNMAASAITGYLAAEFGINFFGG</sequence>
<reference evidence="2" key="2">
    <citation type="journal article" date="2017" name="Plant Physiol. Biochem.">
        <title>Differential oxidative and antioxidative response of duckweed Lemna minor toward plant growth promoting/inhibiting bacteria.</title>
        <authorList>
            <person name="Ishizawa H."/>
            <person name="Kuroda M."/>
            <person name="Morikawa M."/>
            <person name="Ike M."/>
        </authorList>
    </citation>
    <scope>NUCLEOTIDE SEQUENCE [LARGE SCALE GENOMIC DNA]</scope>
    <source>
        <strain evidence="2">M6</strain>
    </source>
</reference>
<name>A0A3G9G3E4_9CAUL</name>
<proteinExistence type="predicted"/>
<evidence type="ECO:0000313" key="1">
    <source>
        <dbReference type="EMBL" id="BBF81862.1"/>
    </source>
</evidence>
<reference evidence="2" key="1">
    <citation type="journal article" date="2017" name="Biotechnol. Biofuels">
        <title>Evaluation of environmental bacterial communities as a factor affecting the growth of duckweed Lemna minor.</title>
        <authorList>
            <person name="Ishizawa H."/>
            <person name="Kuroda M."/>
            <person name="Morikawa M."/>
            <person name="Ike M."/>
        </authorList>
    </citation>
    <scope>NUCLEOTIDE SEQUENCE [LARGE SCALE GENOMIC DNA]</scope>
    <source>
        <strain evidence="2">M6</strain>
    </source>
</reference>
<protein>
    <submittedName>
        <fullName evidence="1">Uncharacterized protein</fullName>
    </submittedName>
</protein>